<accession>A0A061FXQ8</accession>
<dbReference type="Proteomes" id="UP000026915">
    <property type="component" value="Chromosome 3"/>
</dbReference>
<dbReference type="AlphaFoldDB" id="A0A061FXQ8"/>
<keyword evidence="2" id="KW-1185">Reference proteome</keyword>
<reference evidence="1 2" key="1">
    <citation type="journal article" date="2013" name="Genome Biol.">
        <title>The genome sequence of the most widely cultivated cacao type and its use to identify candidate genes regulating pod color.</title>
        <authorList>
            <person name="Motamayor J.C."/>
            <person name="Mockaitis K."/>
            <person name="Schmutz J."/>
            <person name="Haiminen N."/>
            <person name="Iii D.L."/>
            <person name="Cornejo O."/>
            <person name="Findley S.D."/>
            <person name="Zheng P."/>
            <person name="Utro F."/>
            <person name="Royaert S."/>
            <person name="Saski C."/>
            <person name="Jenkins J."/>
            <person name="Podicheti R."/>
            <person name="Zhao M."/>
            <person name="Scheffler B.E."/>
            <person name="Stack J.C."/>
            <person name="Feltus F.A."/>
            <person name="Mustiga G.M."/>
            <person name="Amores F."/>
            <person name="Phillips W."/>
            <person name="Marelli J.P."/>
            <person name="May G.D."/>
            <person name="Shapiro H."/>
            <person name="Ma J."/>
            <person name="Bustamante C.D."/>
            <person name="Schnell R.J."/>
            <person name="Main D."/>
            <person name="Gilbert D."/>
            <person name="Parida L."/>
            <person name="Kuhn D.N."/>
        </authorList>
    </citation>
    <scope>NUCLEOTIDE SEQUENCE [LARGE SCALE GENOMIC DNA]</scope>
    <source>
        <strain evidence="2">cv. Matina 1-6</strain>
    </source>
</reference>
<evidence type="ECO:0000313" key="1">
    <source>
        <dbReference type="EMBL" id="EOY21848.1"/>
    </source>
</evidence>
<protein>
    <submittedName>
        <fullName evidence="1">Uncharacterized protein</fullName>
    </submittedName>
</protein>
<evidence type="ECO:0000313" key="2">
    <source>
        <dbReference type="Proteomes" id="UP000026915"/>
    </source>
</evidence>
<dbReference type="HOGENOM" id="CLU_1263478_0_0_1"/>
<sequence>MLETKKPKKLQSLKLRKLIAESSREGRKLKRRKGKEKEKAKLVEERGLIRGLYYEDGTDLRTILDDKSVIDMCDLLKEKGEDELALVREKLKEFKESRDMLMVAGLKELDREGPFVSKAIVGSPKGNESVAVGLSKVIGGPFEATGNVDGLVAIPSKVERHSDYIEYSDLRSSISTSSRSKVDMAQMVRLSGRFCTSDLQISDFFVGQSFKDSRHFKVV</sequence>
<dbReference type="EMBL" id="CM001881">
    <property type="protein sequence ID" value="EOY21848.1"/>
    <property type="molecule type" value="Genomic_DNA"/>
</dbReference>
<organism evidence="1 2">
    <name type="scientific">Theobroma cacao</name>
    <name type="common">Cacao</name>
    <name type="synonym">Cocoa</name>
    <dbReference type="NCBI Taxonomy" id="3641"/>
    <lineage>
        <taxon>Eukaryota</taxon>
        <taxon>Viridiplantae</taxon>
        <taxon>Streptophyta</taxon>
        <taxon>Embryophyta</taxon>
        <taxon>Tracheophyta</taxon>
        <taxon>Spermatophyta</taxon>
        <taxon>Magnoliopsida</taxon>
        <taxon>eudicotyledons</taxon>
        <taxon>Gunneridae</taxon>
        <taxon>Pentapetalae</taxon>
        <taxon>rosids</taxon>
        <taxon>malvids</taxon>
        <taxon>Malvales</taxon>
        <taxon>Malvaceae</taxon>
        <taxon>Byttnerioideae</taxon>
        <taxon>Theobroma</taxon>
    </lineage>
</organism>
<name>A0A061FXQ8_THECC</name>
<proteinExistence type="predicted"/>
<gene>
    <name evidence="1" type="ORF">TCM_013995</name>
</gene>
<dbReference type="Gramene" id="EOY21848">
    <property type="protein sequence ID" value="EOY21848"/>
    <property type="gene ID" value="TCM_013995"/>
</dbReference>
<dbReference type="InParanoid" id="A0A061FXQ8"/>